<evidence type="ECO:0000313" key="6">
    <source>
        <dbReference type="Proteomes" id="UP000663829"/>
    </source>
</evidence>
<name>A0A813ZND2_9BILA</name>
<dbReference type="PANTHER" id="PTHR31360">
    <property type="match status" value="1"/>
</dbReference>
<dbReference type="EMBL" id="CAJNOK010001072">
    <property type="protein sequence ID" value="CAF0791789.1"/>
    <property type="molecule type" value="Genomic_DNA"/>
</dbReference>
<reference evidence="3" key="1">
    <citation type="submission" date="2021-02" db="EMBL/GenBank/DDBJ databases">
        <authorList>
            <person name="Nowell W R."/>
        </authorList>
    </citation>
    <scope>NUCLEOTIDE SEQUENCE</scope>
</reference>
<dbReference type="Proteomes" id="UP000682733">
    <property type="component" value="Unassembled WGS sequence"/>
</dbReference>
<dbReference type="AlphaFoldDB" id="A0A813ZND2"/>
<dbReference type="Proteomes" id="UP000663829">
    <property type="component" value="Unassembled WGS sequence"/>
</dbReference>
<dbReference type="Proteomes" id="UP000681722">
    <property type="component" value="Unassembled WGS sequence"/>
</dbReference>
<keyword evidence="6" id="KW-1185">Reference proteome</keyword>
<evidence type="ECO:0008006" key="7">
    <source>
        <dbReference type="Google" id="ProtNLM"/>
    </source>
</evidence>
<dbReference type="PANTHER" id="PTHR31360:SF0">
    <property type="entry name" value="OIL BODY-ASSOCIATED PROTEIN 1B"/>
    <property type="match status" value="1"/>
</dbReference>
<proteinExistence type="inferred from homology"/>
<protein>
    <recommendedName>
        <fullName evidence="7">DUF1264-domain-containing protein</fullName>
    </recommendedName>
</protein>
<evidence type="ECO:0000313" key="5">
    <source>
        <dbReference type="EMBL" id="CAF3683435.1"/>
    </source>
</evidence>
<gene>
    <name evidence="3" type="ORF">GPM918_LOCUS8631</name>
    <name evidence="2" type="ORF">OVA965_LOCUS4171</name>
    <name evidence="5" type="ORF">SRO942_LOCUS8631</name>
    <name evidence="4" type="ORF">TMI583_LOCUS4169</name>
</gene>
<evidence type="ECO:0000313" key="4">
    <source>
        <dbReference type="EMBL" id="CAF3574438.1"/>
    </source>
</evidence>
<dbReference type="InterPro" id="IPR010686">
    <property type="entry name" value="OBAP-like"/>
</dbReference>
<evidence type="ECO:0000256" key="1">
    <source>
        <dbReference type="ARBA" id="ARBA00009740"/>
    </source>
</evidence>
<dbReference type="EMBL" id="CAJOBA010001072">
    <property type="protein sequence ID" value="CAF3574438.1"/>
    <property type="molecule type" value="Genomic_DNA"/>
</dbReference>
<organism evidence="3 6">
    <name type="scientific">Didymodactylos carnosus</name>
    <dbReference type="NCBI Taxonomy" id="1234261"/>
    <lineage>
        <taxon>Eukaryota</taxon>
        <taxon>Metazoa</taxon>
        <taxon>Spiralia</taxon>
        <taxon>Gnathifera</taxon>
        <taxon>Rotifera</taxon>
        <taxon>Eurotatoria</taxon>
        <taxon>Bdelloidea</taxon>
        <taxon>Philodinida</taxon>
        <taxon>Philodinidae</taxon>
        <taxon>Didymodactylos</taxon>
    </lineage>
</organism>
<accession>A0A813ZND2</accession>
<dbReference type="OrthoDB" id="1901244at2759"/>
<evidence type="ECO:0000313" key="3">
    <source>
        <dbReference type="EMBL" id="CAF0900919.1"/>
    </source>
</evidence>
<evidence type="ECO:0000313" key="2">
    <source>
        <dbReference type="EMBL" id="CAF0791789.1"/>
    </source>
</evidence>
<dbReference type="Pfam" id="PF06884">
    <property type="entry name" value="DUF1264"/>
    <property type="match status" value="1"/>
</dbReference>
<dbReference type="EMBL" id="CAJOBC010001525">
    <property type="protein sequence ID" value="CAF3683435.1"/>
    <property type="molecule type" value="Genomic_DNA"/>
</dbReference>
<dbReference type="Proteomes" id="UP000677228">
    <property type="component" value="Unassembled WGS sequence"/>
</dbReference>
<comment type="caution">
    <text evidence="3">The sequence shown here is derived from an EMBL/GenBank/DDBJ whole genome shotgun (WGS) entry which is preliminary data.</text>
</comment>
<dbReference type="EMBL" id="CAJNOQ010001525">
    <property type="protein sequence ID" value="CAF0900919.1"/>
    <property type="molecule type" value="Genomic_DNA"/>
</dbReference>
<comment type="similarity">
    <text evidence="1">Belongs to the OBAP family.</text>
</comment>
<sequence>MITNLMQKVIGYLLAFGAGAGATQLYRMRQIHDNADVAGSPMSMKSHIMDKGAAMLGHFAPINSIHQHVCGFHFYSGQLNRQLTAHHYCSHLNEDIRQCVIYDSDAPNARLIGVEYIISSKLFSKLTDDEKKLWHSHIHEVKSGELVGIGLPDSVEKEAMKELISTYGKTFHTWQVDRGDPLPLGIPQLMMGFTADGQVNPSLVKQRDEHYKISSEQKRINRTDIPLPEKDVMSDYWMKSNKAIQLDIKESKMKIK</sequence>